<evidence type="ECO:0000313" key="2">
    <source>
        <dbReference type="EMBL" id="KAK6984961.1"/>
    </source>
</evidence>
<sequence>MNKCPSPLPIPTPLLHLHLHPPLIPHPILAVPPDHHSELPHPTFPLQIYSTKEGIGPQLRVMFAILYHAISAASHPARHTIPKHTPSSLFPPPVLLKTIFPAPDFRSRLPIPYTPADVGDDLADSGGRGYGYGDVDVHDGGRRGLARRYGGGGAKMMGWGRGRGRSGPDKMGWQRRAGRYDPALSRALTDGAGWGETKREVMEDEGRKRQQDGIRAGSEKRESQVAQDPREAASANLGGIGAPALVVRRGRPKHAWPAVWWDEERHARRRCISERDSEEGGISGEEVKLWIGCSVAASVWRCRMAFYQFSTPVAACGRYGVRSSSLSWTMDGGMLLPPIPMFSCLSRYPDEGLGLEGREVASIVAFSCRQQSWEELSSSSIFIFNASSNPHRPRDSYKSEVLGR</sequence>
<protein>
    <submittedName>
        <fullName evidence="2">Uncharacterized protein</fullName>
    </submittedName>
</protein>
<dbReference type="EMBL" id="JAWWNJ010000133">
    <property type="protein sequence ID" value="KAK6984961.1"/>
    <property type="molecule type" value="Genomic_DNA"/>
</dbReference>
<evidence type="ECO:0000256" key="1">
    <source>
        <dbReference type="SAM" id="MobiDB-lite"/>
    </source>
</evidence>
<dbReference type="Proteomes" id="UP001362999">
    <property type="component" value="Unassembled WGS sequence"/>
</dbReference>
<proteinExistence type="predicted"/>
<accession>A0AAV9ZL64</accession>
<dbReference type="AlphaFoldDB" id="A0AAV9ZL64"/>
<gene>
    <name evidence="2" type="ORF">R3P38DRAFT_3450948</name>
</gene>
<evidence type="ECO:0000313" key="3">
    <source>
        <dbReference type="Proteomes" id="UP001362999"/>
    </source>
</evidence>
<reference evidence="2 3" key="1">
    <citation type="journal article" date="2024" name="J Genomics">
        <title>Draft genome sequencing and assembly of Favolaschia claudopus CIRM-BRFM 2984 isolated from oak limbs.</title>
        <authorList>
            <person name="Navarro D."/>
            <person name="Drula E."/>
            <person name="Chaduli D."/>
            <person name="Cazenave R."/>
            <person name="Ahrendt S."/>
            <person name="Wang J."/>
            <person name="Lipzen A."/>
            <person name="Daum C."/>
            <person name="Barry K."/>
            <person name="Grigoriev I.V."/>
            <person name="Favel A."/>
            <person name="Rosso M.N."/>
            <person name="Martin F."/>
        </authorList>
    </citation>
    <scope>NUCLEOTIDE SEQUENCE [LARGE SCALE GENOMIC DNA]</scope>
    <source>
        <strain evidence="2 3">CIRM-BRFM 2984</strain>
    </source>
</reference>
<feature type="region of interest" description="Disordered" evidence="1">
    <location>
        <begin position="157"/>
        <end position="235"/>
    </location>
</feature>
<comment type="caution">
    <text evidence="2">The sequence shown here is derived from an EMBL/GenBank/DDBJ whole genome shotgun (WGS) entry which is preliminary data.</text>
</comment>
<feature type="compositionally biased region" description="Basic and acidic residues" evidence="1">
    <location>
        <begin position="196"/>
        <end position="231"/>
    </location>
</feature>
<name>A0AAV9ZL64_9AGAR</name>
<organism evidence="2 3">
    <name type="scientific">Favolaschia claudopus</name>
    <dbReference type="NCBI Taxonomy" id="2862362"/>
    <lineage>
        <taxon>Eukaryota</taxon>
        <taxon>Fungi</taxon>
        <taxon>Dikarya</taxon>
        <taxon>Basidiomycota</taxon>
        <taxon>Agaricomycotina</taxon>
        <taxon>Agaricomycetes</taxon>
        <taxon>Agaricomycetidae</taxon>
        <taxon>Agaricales</taxon>
        <taxon>Marasmiineae</taxon>
        <taxon>Mycenaceae</taxon>
        <taxon>Favolaschia</taxon>
    </lineage>
</organism>
<keyword evidence="3" id="KW-1185">Reference proteome</keyword>